<organism evidence="7 8">
    <name type="scientific">bacterium (Candidatus Gribaldobacteria) CG10_big_fil_rev_8_21_14_0_10_41_12</name>
    <dbReference type="NCBI Taxonomy" id="2014277"/>
    <lineage>
        <taxon>Bacteria</taxon>
        <taxon>Candidatus Gribaldobacteria</taxon>
    </lineage>
</organism>
<dbReference type="GO" id="GO:0015628">
    <property type="term" value="P:protein secretion by the type II secretion system"/>
    <property type="evidence" value="ECO:0007669"/>
    <property type="project" value="InterPro"/>
</dbReference>
<dbReference type="Pfam" id="PF07963">
    <property type="entry name" value="N_methyl"/>
    <property type="match status" value="1"/>
</dbReference>
<evidence type="ECO:0000313" key="8">
    <source>
        <dbReference type="Proteomes" id="UP000228906"/>
    </source>
</evidence>
<evidence type="ECO:0000256" key="5">
    <source>
        <dbReference type="ARBA" id="ARBA00023136"/>
    </source>
</evidence>
<dbReference type="PANTHER" id="PTHR30093">
    <property type="entry name" value="GENERAL SECRETION PATHWAY PROTEIN G"/>
    <property type="match status" value="1"/>
</dbReference>
<feature type="transmembrane region" description="Helical" evidence="6">
    <location>
        <begin position="12"/>
        <end position="30"/>
    </location>
</feature>
<dbReference type="Gene3D" id="3.30.700.10">
    <property type="entry name" value="Glycoprotein, Type 4 Pilin"/>
    <property type="match status" value="1"/>
</dbReference>
<dbReference type="SUPFAM" id="SSF54523">
    <property type="entry name" value="Pili subunits"/>
    <property type="match status" value="1"/>
</dbReference>
<dbReference type="NCBIfam" id="TIGR02532">
    <property type="entry name" value="IV_pilin_GFxxxE"/>
    <property type="match status" value="1"/>
</dbReference>
<dbReference type="PANTHER" id="PTHR30093:SF44">
    <property type="entry name" value="TYPE II SECRETION SYSTEM CORE PROTEIN G"/>
    <property type="match status" value="1"/>
</dbReference>
<accession>A0A2H0UX65</accession>
<dbReference type="PROSITE" id="PS00409">
    <property type="entry name" value="PROKAR_NTER_METHYL"/>
    <property type="match status" value="1"/>
</dbReference>
<keyword evidence="3 6" id="KW-0812">Transmembrane</keyword>
<protein>
    <submittedName>
        <fullName evidence="7">Uncharacterized protein</fullName>
    </submittedName>
</protein>
<evidence type="ECO:0000256" key="6">
    <source>
        <dbReference type="SAM" id="Phobius"/>
    </source>
</evidence>
<sequence length="154" mass="16030">MSNKRGFTLIELLVVIAIIGILASIVLVSFPSANNKAKDARVLAAMNQIRDQAAAYYTDNSTYAGFSCTLAAIKPLCDDIKAKAKSYPIAPDIIRVGTTNSTDVCAYAELNAYGSTATWACFDGTGLIGKTTIAPSRAGNCTATTYVCAGAAGM</sequence>
<dbReference type="InterPro" id="IPR002416">
    <property type="entry name" value="T2SS_protein-GspH"/>
</dbReference>
<comment type="subcellular location">
    <subcellularLocation>
        <location evidence="1">Membrane</location>
        <topology evidence="1">Single-pass membrane protein</topology>
    </subcellularLocation>
</comment>
<dbReference type="GO" id="GO:0016020">
    <property type="term" value="C:membrane"/>
    <property type="evidence" value="ECO:0007669"/>
    <property type="project" value="UniProtKB-SubCell"/>
</dbReference>
<keyword evidence="5 6" id="KW-0472">Membrane</keyword>
<dbReference type="AlphaFoldDB" id="A0A2H0UX65"/>
<evidence type="ECO:0000256" key="3">
    <source>
        <dbReference type="ARBA" id="ARBA00022692"/>
    </source>
</evidence>
<keyword evidence="2" id="KW-0488">Methylation</keyword>
<dbReference type="GO" id="GO:0015627">
    <property type="term" value="C:type II protein secretion system complex"/>
    <property type="evidence" value="ECO:0007669"/>
    <property type="project" value="InterPro"/>
</dbReference>
<dbReference type="Proteomes" id="UP000228906">
    <property type="component" value="Unassembled WGS sequence"/>
</dbReference>
<dbReference type="PRINTS" id="PR00885">
    <property type="entry name" value="BCTERIALGSPH"/>
</dbReference>
<comment type="caution">
    <text evidence="7">The sequence shown here is derived from an EMBL/GenBank/DDBJ whole genome shotgun (WGS) entry which is preliminary data.</text>
</comment>
<evidence type="ECO:0000256" key="4">
    <source>
        <dbReference type="ARBA" id="ARBA00022989"/>
    </source>
</evidence>
<gene>
    <name evidence="7" type="ORF">COU03_02175</name>
</gene>
<name>A0A2H0UX65_9BACT</name>
<dbReference type="InterPro" id="IPR012902">
    <property type="entry name" value="N_methyl_site"/>
</dbReference>
<dbReference type="InterPro" id="IPR045584">
    <property type="entry name" value="Pilin-like"/>
</dbReference>
<evidence type="ECO:0000256" key="1">
    <source>
        <dbReference type="ARBA" id="ARBA00004167"/>
    </source>
</evidence>
<keyword evidence="4 6" id="KW-1133">Transmembrane helix</keyword>
<dbReference type="EMBL" id="PFAV01000035">
    <property type="protein sequence ID" value="PIR91431.1"/>
    <property type="molecule type" value="Genomic_DNA"/>
</dbReference>
<evidence type="ECO:0000313" key="7">
    <source>
        <dbReference type="EMBL" id="PIR91431.1"/>
    </source>
</evidence>
<evidence type="ECO:0000256" key="2">
    <source>
        <dbReference type="ARBA" id="ARBA00022481"/>
    </source>
</evidence>
<proteinExistence type="predicted"/>
<reference evidence="8" key="1">
    <citation type="submission" date="2017-09" db="EMBL/GenBank/DDBJ databases">
        <title>Depth-based differentiation of microbial function through sediment-hosted aquifers and enrichment of novel symbionts in the deep terrestrial subsurface.</title>
        <authorList>
            <person name="Probst A.J."/>
            <person name="Ladd B."/>
            <person name="Jarett J.K."/>
            <person name="Geller-Mcgrath D.E."/>
            <person name="Sieber C.M.K."/>
            <person name="Emerson J.B."/>
            <person name="Anantharaman K."/>
            <person name="Thomas B.C."/>
            <person name="Malmstrom R."/>
            <person name="Stieglmeier M."/>
            <person name="Klingl A."/>
            <person name="Woyke T."/>
            <person name="Ryan C.M."/>
            <person name="Banfield J.F."/>
        </authorList>
    </citation>
    <scope>NUCLEOTIDE SEQUENCE [LARGE SCALE GENOMIC DNA]</scope>
</reference>